<keyword evidence="1" id="KW-1185">Reference proteome</keyword>
<accession>A0A1I7XHS8</accession>
<dbReference type="AlphaFoldDB" id="A0A1I7XHS8"/>
<reference evidence="2" key="1">
    <citation type="submission" date="2016-11" db="UniProtKB">
        <authorList>
            <consortium name="WormBaseParasite"/>
        </authorList>
    </citation>
    <scope>IDENTIFICATION</scope>
</reference>
<sequence length="141" mass="16393">MSKVQRDHEQFEFDLREKQSEVDSAIKGTKKGLRFSSHSYNNFSDLIIILLFKNEKDAEIEKYYFLITWYLGRLNITMIYKDVAPSTAIDTMRAFTKGRHIRELVDQVGPIVEILFLIVHRGLDHGIPMLMILTDPVGSHH</sequence>
<dbReference type="WBParaSite" id="Hba_16873">
    <property type="protein sequence ID" value="Hba_16873"/>
    <property type="gene ID" value="Hba_16873"/>
</dbReference>
<proteinExistence type="predicted"/>
<name>A0A1I7XHS8_HETBA</name>
<evidence type="ECO:0000313" key="1">
    <source>
        <dbReference type="Proteomes" id="UP000095283"/>
    </source>
</evidence>
<dbReference type="Proteomes" id="UP000095283">
    <property type="component" value="Unplaced"/>
</dbReference>
<organism evidence="1 2">
    <name type="scientific">Heterorhabditis bacteriophora</name>
    <name type="common">Entomopathogenic nematode worm</name>
    <dbReference type="NCBI Taxonomy" id="37862"/>
    <lineage>
        <taxon>Eukaryota</taxon>
        <taxon>Metazoa</taxon>
        <taxon>Ecdysozoa</taxon>
        <taxon>Nematoda</taxon>
        <taxon>Chromadorea</taxon>
        <taxon>Rhabditida</taxon>
        <taxon>Rhabditina</taxon>
        <taxon>Rhabditomorpha</taxon>
        <taxon>Strongyloidea</taxon>
        <taxon>Heterorhabditidae</taxon>
        <taxon>Heterorhabditis</taxon>
    </lineage>
</organism>
<protein>
    <submittedName>
        <fullName evidence="2">CRAL-TRIO domain-containing protein</fullName>
    </submittedName>
</protein>
<evidence type="ECO:0000313" key="2">
    <source>
        <dbReference type="WBParaSite" id="Hba_16873"/>
    </source>
</evidence>